<keyword evidence="2" id="KW-1185">Reference proteome</keyword>
<dbReference type="RefSeq" id="YP_656552.1">
    <property type="nucleotide sequence ID" value="NC_008210.1"/>
</dbReference>
<evidence type="ECO:0000313" key="2">
    <source>
        <dbReference type="Proteomes" id="UP000120576"/>
    </source>
</evidence>
<dbReference type="EMBL" id="DQ665652">
    <property type="protein sequence ID" value="ABG25601.1"/>
    <property type="molecule type" value="Genomic_DNA"/>
</dbReference>
<protein>
    <submittedName>
        <fullName evidence="1">ORF44</fullName>
    </submittedName>
</protein>
<dbReference type="GeneID" id="5179453"/>
<dbReference type="Proteomes" id="UP000120576">
    <property type="component" value="Genome"/>
</dbReference>
<sequence length="491" mass="56581">MLQYGENMVVEGNAPVAPEIPVPDPYAPLPPSVPGAIQFYAYQDMNLHDLYAMREYGLYYSPPFPTITPQPYVYKDADDSQPMLAPPHVMRKYMVQADRMERMETLIRCHIPEHYVIELLNACRTKYPAAVIPHSGELRDRLLQYFLHAVREGPLYDFMEPFLFRTNRLARGAIEMLLHRKQNLKILSVPMARHIGAGIYKNLAANALKQKWVSRRVMKEVVCNVERTYEERLHCLVKAVPSQYLQQLFAFYYALVPKCAADVYYCLVRDIPVTPLSVSLLQDADGMYQTRSKIMLNATKLLSISAGMFHESFHTRWAKDCKDFSNVLEAHAHTGRALHKLGRSLSLFYKFEARLKECWTVAMCDPPVFDSPYSYLILYYDNFKAAKLRKGLTTFLMFLTLSRQLSLQLKRDLEKSNDIVEFLTAFYAALAHVDMAELNALQCIFECEFSLIMEAAVYGPSPSRTKHYLEQGDMDRLSLQEVKTRLANKTK</sequence>
<dbReference type="KEGG" id="vg:5179453"/>
<accession>Q14W62</accession>
<evidence type="ECO:0000313" key="1">
    <source>
        <dbReference type="EMBL" id="ABG25601.1"/>
    </source>
</evidence>
<name>Q14W62_9VIRU</name>
<reference evidence="1 2" key="1">
    <citation type="journal article" date="2006" name="J. Gen. Virol.">
        <title>Genome sequences of two frog herpesviruses.</title>
        <authorList>
            <person name="Davison A.J."/>
            <person name="Cunningham C."/>
            <person name="Sauerbier W."/>
            <person name="McKinnell R.G."/>
        </authorList>
    </citation>
    <scope>NUCLEOTIDE SEQUENCE [LARGE SCALE GENOMIC DNA]</scope>
    <source>
        <strain evidence="1">ATCC VR-568</strain>
    </source>
</reference>
<organism evidence="1 2">
    <name type="scientific">Ranid herpesvirus 2</name>
    <dbReference type="NCBI Taxonomy" id="389214"/>
    <lineage>
        <taxon>Viruses</taxon>
        <taxon>Duplodnaviria</taxon>
        <taxon>Heunggongvirae</taxon>
        <taxon>Peploviricota</taxon>
        <taxon>Herviviricetes</taxon>
        <taxon>Herpesvirales</taxon>
        <taxon>Alloherpesviridae</taxon>
        <taxon>Batravirus</taxon>
        <taxon>Batravirus ranidallo2</taxon>
    </lineage>
</organism>
<proteinExistence type="predicted"/>